<organism evidence="1 2">
    <name type="scientific">Haemaphysalis longicornis</name>
    <name type="common">Bush tick</name>
    <dbReference type="NCBI Taxonomy" id="44386"/>
    <lineage>
        <taxon>Eukaryota</taxon>
        <taxon>Metazoa</taxon>
        <taxon>Ecdysozoa</taxon>
        <taxon>Arthropoda</taxon>
        <taxon>Chelicerata</taxon>
        <taxon>Arachnida</taxon>
        <taxon>Acari</taxon>
        <taxon>Parasitiformes</taxon>
        <taxon>Ixodida</taxon>
        <taxon>Ixodoidea</taxon>
        <taxon>Ixodidae</taxon>
        <taxon>Haemaphysalinae</taxon>
        <taxon>Haemaphysalis</taxon>
    </lineage>
</organism>
<dbReference type="Proteomes" id="UP000821853">
    <property type="component" value="Chromosome 3"/>
</dbReference>
<name>A0A9J6GAS6_HAELO</name>
<comment type="caution">
    <text evidence="1">The sequence shown here is derived from an EMBL/GenBank/DDBJ whole genome shotgun (WGS) entry which is preliminary data.</text>
</comment>
<dbReference type="AlphaFoldDB" id="A0A9J6GAS6"/>
<dbReference type="VEuPathDB" id="VectorBase:HLOH_057567"/>
<gene>
    <name evidence="1" type="ORF">HPB48_012142</name>
</gene>
<evidence type="ECO:0000313" key="2">
    <source>
        <dbReference type="Proteomes" id="UP000821853"/>
    </source>
</evidence>
<proteinExistence type="predicted"/>
<dbReference type="EMBL" id="JABSTR010000005">
    <property type="protein sequence ID" value="KAH9372275.1"/>
    <property type="molecule type" value="Genomic_DNA"/>
</dbReference>
<sequence>MFFAPGCTSGYRNVLCAPPLEDLSQWDQAILRADKELREEGKVSDDFVVEGIAKTYRPFITRKVIEIDQAYWALKDGTVSVNCSNFPSYLSRKQTRGDLRKRER</sequence>
<accession>A0A9J6GAS6</accession>
<reference evidence="1 2" key="1">
    <citation type="journal article" date="2020" name="Cell">
        <title>Large-Scale Comparative Analyses of Tick Genomes Elucidate Their Genetic Diversity and Vector Capacities.</title>
        <authorList>
            <consortium name="Tick Genome and Microbiome Consortium (TIGMIC)"/>
            <person name="Jia N."/>
            <person name="Wang J."/>
            <person name="Shi W."/>
            <person name="Du L."/>
            <person name="Sun Y."/>
            <person name="Zhan W."/>
            <person name="Jiang J.F."/>
            <person name="Wang Q."/>
            <person name="Zhang B."/>
            <person name="Ji P."/>
            <person name="Bell-Sakyi L."/>
            <person name="Cui X.M."/>
            <person name="Yuan T.T."/>
            <person name="Jiang B.G."/>
            <person name="Yang W.F."/>
            <person name="Lam T.T."/>
            <person name="Chang Q.C."/>
            <person name="Ding S.J."/>
            <person name="Wang X.J."/>
            <person name="Zhu J.G."/>
            <person name="Ruan X.D."/>
            <person name="Zhao L."/>
            <person name="Wei J.T."/>
            <person name="Ye R.Z."/>
            <person name="Que T.C."/>
            <person name="Du C.H."/>
            <person name="Zhou Y.H."/>
            <person name="Cheng J.X."/>
            <person name="Dai P.F."/>
            <person name="Guo W.B."/>
            <person name="Han X.H."/>
            <person name="Huang E.J."/>
            <person name="Li L.F."/>
            <person name="Wei W."/>
            <person name="Gao Y.C."/>
            <person name="Liu J.Z."/>
            <person name="Shao H.Z."/>
            <person name="Wang X."/>
            <person name="Wang C.C."/>
            <person name="Yang T.C."/>
            <person name="Huo Q.B."/>
            <person name="Li W."/>
            <person name="Chen H.Y."/>
            <person name="Chen S.E."/>
            <person name="Zhou L.G."/>
            <person name="Ni X.B."/>
            <person name="Tian J.H."/>
            <person name="Sheng Y."/>
            <person name="Liu T."/>
            <person name="Pan Y.S."/>
            <person name="Xia L.Y."/>
            <person name="Li J."/>
            <person name="Zhao F."/>
            <person name="Cao W.C."/>
        </authorList>
    </citation>
    <scope>NUCLEOTIDE SEQUENCE [LARGE SCALE GENOMIC DNA]</scope>
    <source>
        <strain evidence="1">HaeL-2018</strain>
    </source>
</reference>
<keyword evidence="2" id="KW-1185">Reference proteome</keyword>
<protein>
    <submittedName>
        <fullName evidence="1">Uncharacterized protein</fullName>
    </submittedName>
</protein>
<evidence type="ECO:0000313" key="1">
    <source>
        <dbReference type="EMBL" id="KAH9372275.1"/>
    </source>
</evidence>
<dbReference type="OrthoDB" id="7331812at2759"/>